<sequence length="202" mass="22788">MLTPKHIDELDNELSSTLARIPVLEGCIGGSPITNGQHNKVHRLFYLDHSDYIIQSERKDGKKKSVSKVENSIIQADAGVAPACIFHDDKIAVYEFIEGSHPNATDANIVRIANTIKTIRSGPKMKGTYCPIDKMNKLRAKVKMPKHIDRHIDQIVKHLKHNMLLVPSHNDFSLLNIIDDGKKMYVIDWEFSGQAVKEWDPA</sequence>
<proteinExistence type="predicted"/>
<comment type="caution">
    <text evidence="1">The sequence shown here is derived from an EMBL/GenBank/DDBJ whole genome shotgun (WGS) entry which is preliminary data.</text>
</comment>
<feature type="non-terminal residue" evidence="1">
    <location>
        <position position="202"/>
    </location>
</feature>
<dbReference type="EMBL" id="LAZR01020026">
    <property type="protein sequence ID" value="KKL90362.1"/>
    <property type="molecule type" value="Genomic_DNA"/>
</dbReference>
<evidence type="ECO:0008006" key="2">
    <source>
        <dbReference type="Google" id="ProtNLM"/>
    </source>
</evidence>
<reference evidence="1" key="1">
    <citation type="journal article" date="2015" name="Nature">
        <title>Complex archaea that bridge the gap between prokaryotes and eukaryotes.</title>
        <authorList>
            <person name="Spang A."/>
            <person name="Saw J.H."/>
            <person name="Jorgensen S.L."/>
            <person name="Zaremba-Niedzwiedzka K."/>
            <person name="Martijn J."/>
            <person name="Lind A.E."/>
            <person name="van Eijk R."/>
            <person name="Schleper C."/>
            <person name="Guy L."/>
            <person name="Ettema T.J."/>
        </authorList>
    </citation>
    <scope>NUCLEOTIDE SEQUENCE</scope>
</reference>
<protein>
    <recommendedName>
        <fullName evidence="2">Aminoglycoside phosphotransferase domain-containing protein</fullName>
    </recommendedName>
</protein>
<dbReference type="Gene3D" id="3.90.1200.10">
    <property type="match status" value="1"/>
</dbReference>
<dbReference type="AlphaFoldDB" id="A0A0F9ITF9"/>
<gene>
    <name evidence="1" type="ORF">LCGC14_1905430</name>
</gene>
<organism evidence="1">
    <name type="scientific">marine sediment metagenome</name>
    <dbReference type="NCBI Taxonomy" id="412755"/>
    <lineage>
        <taxon>unclassified sequences</taxon>
        <taxon>metagenomes</taxon>
        <taxon>ecological metagenomes</taxon>
    </lineage>
</organism>
<dbReference type="SUPFAM" id="SSF56112">
    <property type="entry name" value="Protein kinase-like (PK-like)"/>
    <property type="match status" value="1"/>
</dbReference>
<accession>A0A0F9ITF9</accession>
<evidence type="ECO:0000313" key="1">
    <source>
        <dbReference type="EMBL" id="KKL90362.1"/>
    </source>
</evidence>
<name>A0A0F9ITF9_9ZZZZ</name>
<dbReference type="InterPro" id="IPR011009">
    <property type="entry name" value="Kinase-like_dom_sf"/>
</dbReference>